<evidence type="ECO:0000256" key="1">
    <source>
        <dbReference type="SAM" id="SignalP"/>
    </source>
</evidence>
<feature type="signal peptide" evidence="1">
    <location>
        <begin position="1"/>
        <end position="24"/>
    </location>
</feature>
<dbReference type="InParanoid" id="Q9KYQ7"/>
<reference evidence="2 3" key="1">
    <citation type="journal article" date="1996" name="Mol. Microbiol.">
        <title>A set of ordered cosmids and a detailed genetic and physical map for the 8 Mb Streptomyces coelicolor A3(2) chromosome.</title>
        <authorList>
            <person name="Redenbach M."/>
            <person name="Kieser H.M."/>
            <person name="Denapaite D."/>
            <person name="Eichner A."/>
            <person name="Cullum J."/>
            <person name="Kinashi H."/>
            <person name="Hopwood D.A."/>
        </authorList>
    </citation>
    <scope>NUCLEOTIDE SEQUENCE [LARGE SCALE GENOMIC DNA]</scope>
    <source>
        <strain evidence="3">ATCC BAA-471 / A3(2) / M145</strain>
    </source>
</reference>
<reference evidence="2 3" key="2">
    <citation type="journal article" date="2002" name="Nature">
        <title>Complete genome sequence of the model actinomycete Streptomyces coelicolor A3(2).</title>
        <authorList>
            <person name="Bentley S.D."/>
            <person name="Chater K.F."/>
            <person name="Cerdeno-Tarraga A.M."/>
            <person name="Challis G.L."/>
            <person name="Thomson N.R."/>
            <person name="James K.D."/>
            <person name="Harris D.E."/>
            <person name="Quail M.A."/>
            <person name="Kieser H."/>
            <person name="Harper D."/>
            <person name="Bateman A."/>
            <person name="Brown S."/>
            <person name="Chandra G."/>
            <person name="Chen C.W."/>
            <person name="Collins M."/>
            <person name="Cronin A."/>
            <person name="Fraser A."/>
            <person name="Goble A."/>
            <person name="Hidalgo J."/>
            <person name="Hornsby T."/>
            <person name="Howarth S."/>
            <person name="Huang C.H."/>
            <person name="Kieser T."/>
            <person name="Larke L."/>
            <person name="Murphy L."/>
            <person name="Oliver K."/>
            <person name="O'Neil S."/>
            <person name="Rabbinowitsch E."/>
            <person name="Rajandream M.A."/>
            <person name="Rutherford K."/>
            <person name="Rutter S."/>
            <person name="Seeger K."/>
            <person name="Saunders D."/>
            <person name="Sharp S."/>
            <person name="Squares R."/>
            <person name="Squares S."/>
            <person name="Taylor K."/>
            <person name="Warren T."/>
            <person name="Wietzorrek A."/>
            <person name="Woodward J."/>
            <person name="Barrell B.G."/>
            <person name="Parkhill J."/>
            <person name="Hopwood D.A."/>
        </authorList>
    </citation>
    <scope>NUCLEOTIDE SEQUENCE [LARGE SCALE GENOMIC DNA]</scope>
    <source>
        <strain evidence="3">ATCC BAA-471 / A3(2) / M145</strain>
    </source>
</reference>
<dbReference type="Proteomes" id="UP000001973">
    <property type="component" value="Chromosome"/>
</dbReference>
<dbReference type="KEGG" id="sco:SCO3663"/>
<dbReference type="PaxDb" id="100226-SCO3663"/>
<dbReference type="EMBL" id="AL645882">
    <property type="protein sequence ID" value="CAB91154.1"/>
    <property type="molecule type" value="Genomic_DNA"/>
</dbReference>
<keyword evidence="1" id="KW-0732">Signal</keyword>
<organism evidence="2 3">
    <name type="scientific">Streptomyces coelicolor (strain ATCC BAA-471 / A3(2) / M145)</name>
    <dbReference type="NCBI Taxonomy" id="100226"/>
    <lineage>
        <taxon>Bacteria</taxon>
        <taxon>Bacillati</taxon>
        <taxon>Actinomycetota</taxon>
        <taxon>Actinomycetes</taxon>
        <taxon>Kitasatosporales</taxon>
        <taxon>Streptomycetaceae</taxon>
        <taxon>Streptomyces</taxon>
        <taxon>Streptomyces albidoflavus group</taxon>
    </lineage>
</organism>
<dbReference type="AlphaFoldDB" id="Q9KYQ7"/>
<proteinExistence type="predicted"/>
<dbReference type="HOGENOM" id="CLU_3030529_0_0_11"/>
<evidence type="ECO:0000313" key="2">
    <source>
        <dbReference type="EMBL" id="CAB91154.1"/>
    </source>
</evidence>
<accession>Q9KYQ7</accession>
<dbReference type="STRING" id="100226.gene:17761286"/>
<sequence>MSKRLLRSVLVAAFSAVVAFGALNGLGTAQGDERVGSVESVAEVPAASVGANAEATTSDTIWS</sequence>
<feature type="chain" id="PRO_5038352997" evidence="1">
    <location>
        <begin position="25"/>
        <end position="63"/>
    </location>
</feature>
<gene>
    <name evidence="2" type="ordered locus">SCO3663</name>
    <name evidence="2" type="ORF">SCH44.03c</name>
</gene>
<name>Q9KYQ7_STRCO</name>
<evidence type="ECO:0000313" key="3">
    <source>
        <dbReference type="Proteomes" id="UP000001973"/>
    </source>
</evidence>
<keyword evidence="3" id="KW-1185">Reference proteome</keyword>
<protein>
    <submittedName>
        <fullName evidence="2">Membrane protein</fullName>
    </submittedName>
</protein>
<dbReference type="EMBL" id="AL939117">
    <property type="protein sequence ID" value="CAB91154.1"/>
    <property type="molecule type" value="Genomic_DNA"/>
</dbReference>